<dbReference type="eggNOG" id="arCOG12352">
    <property type="taxonomic scope" value="Archaea"/>
</dbReference>
<dbReference type="Proteomes" id="UP000006565">
    <property type="component" value="Chromosome"/>
</dbReference>
<keyword evidence="2" id="KW-1185">Reference proteome</keyword>
<dbReference type="KEGG" id="mpi:Mpet_0028"/>
<name>E1RDC5_METP4</name>
<gene>
    <name evidence="1" type="ordered locus">Mpet_0028</name>
</gene>
<sequence precursor="true">MADVVGIYWLPLLILALVAGSAGAGCWILGQENVSVISDTAGSINDSANATRFDWTAFRNTNRTIVDDMKVGLDMNDPAEEKDIGYFSGRVMEEINRSVSYETSDAADSIKYELFFIIRDPAYEYKGPAAMAENFHVSVFKTTTDPLISNPSYLSHEYVVKYNITFEPDSSQEKMKDTIWWYESDASRIVRYLTNSSIGDDIAVIVITFNDTEGDGALTFVLEAEDLEELEKYWDNDDDYISYFDWSNIVSGKEDLVYYEDPSRAIDLPAGVLSSGITDSLYASGIDENLKYDLRSQSYELMESVDGIRRSVSAGNIEETQKNSEELMELSREFSSGIINYSVDDESRALIDEYLSGVRSLSRVGSHYWDKALLPDEIYNEESIEDLREGIEQINNALESIGEIGYNPEELQIVSSSSPGIYSDCLPAGTAFHYKDAAKNNDISIKITNYYLKSRLLLKEGTSMEYREAGFGKRYIGVVVDIMHLGYRGKGSPQITTPDLSSFVFYYDGNPYTPVNIGSYIGDMGEVYTKTTLNRLERYESLIIFEIDKGDDFDPEKAYVGVDLGEYGKQVWQLSSEI</sequence>
<dbReference type="OrthoDB" id="107838at2157"/>
<dbReference type="AlphaFoldDB" id="E1RDC5"/>
<dbReference type="EMBL" id="CP002117">
    <property type="protein sequence ID" value="ADN34809.1"/>
    <property type="molecule type" value="Genomic_DNA"/>
</dbReference>
<dbReference type="GeneID" id="9742466"/>
<organism evidence="1 2">
    <name type="scientific">Methanolacinia petrolearia (strain DSM 11571 / OCM 486 / SEBR 4847)</name>
    <name type="common">Methanoplanus petrolearius</name>
    <dbReference type="NCBI Taxonomy" id="679926"/>
    <lineage>
        <taxon>Archaea</taxon>
        <taxon>Methanobacteriati</taxon>
        <taxon>Methanobacteriota</taxon>
        <taxon>Stenosarchaea group</taxon>
        <taxon>Methanomicrobia</taxon>
        <taxon>Methanomicrobiales</taxon>
        <taxon>Methanomicrobiaceae</taxon>
        <taxon>Methanolacinia</taxon>
    </lineage>
</organism>
<dbReference type="RefSeq" id="WP_013327988.1">
    <property type="nucleotide sequence ID" value="NC_014507.1"/>
</dbReference>
<evidence type="ECO:0000313" key="1">
    <source>
        <dbReference type="EMBL" id="ADN34809.1"/>
    </source>
</evidence>
<evidence type="ECO:0000313" key="2">
    <source>
        <dbReference type="Proteomes" id="UP000006565"/>
    </source>
</evidence>
<proteinExistence type="predicted"/>
<reference evidence="1 2" key="1">
    <citation type="journal article" date="2010" name="Stand. Genomic Sci.">
        <title>Complete genome sequence of Methanoplanus petrolearius type strain (SEBR 4847).</title>
        <authorList>
            <person name="Brambilla E."/>
            <person name="Djao O.D."/>
            <person name="Daligault H."/>
            <person name="Lapidus A."/>
            <person name="Lucas S."/>
            <person name="Hammon N."/>
            <person name="Nolan M."/>
            <person name="Tice H."/>
            <person name="Cheng J.F."/>
            <person name="Han C."/>
            <person name="Tapia R."/>
            <person name="Goodwin L."/>
            <person name="Pitluck S."/>
            <person name="Liolios K."/>
            <person name="Ivanova N."/>
            <person name="Mavromatis K."/>
            <person name="Mikhailova N."/>
            <person name="Pati A."/>
            <person name="Chen A."/>
            <person name="Palaniappan K."/>
            <person name="Land M."/>
            <person name="Hauser L."/>
            <person name="Chang Y.J."/>
            <person name="Jeffries C.D."/>
            <person name="Rohde M."/>
            <person name="Spring S."/>
            <person name="Sikorski J."/>
            <person name="Goker M."/>
            <person name="Woyke T."/>
            <person name="Bristow J."/>
            <person name="Eisen J.A."/>
            <person name="Markowitz V."/>
            <person name="Hugenholtz P."/>
            <person name="Kyrpides N.C."/>
            <person name="Klenk H.P."/>
        </authorList>
    </citation>
    <scope>NUCLEOTIDE SEQUENCE [LARGE SCALE GENOMIC DNA]</scope>
    <source>
        <strain evidence="2">DSM 11571 / OCM 486 / SEBR 4847</strain>
    </source>
</reference>
<dbReference type="HOGENOM" id="CLU_500254_0_0_2"/>
<protein>
    <submittedName>
        <fullName evidence="1">Uncharacterized protein</fullName>
    </submittedName>
</protein>
<accession>E1RDC5</accession>